<dbReference type="InterPro" id="IPR000873">
    <property type="entry name" value="AMP-dep_synth/lig_dom"/>
</dbReference>
<protein>
    <submittedName>
        <fullName evidence="3">Long-chain-fatty-acid--CoA ligase</fullName>
        <ecNumber evidence="3">6.2.1.3</ecNumber>
    </submittedName>
</protein>
<sequence>MNLTQLLHRNVLLRPDQEAVCYQDTSLTYRELEKRVACLAGGLLNIGIKEGECLPLLSMNSSRYLEYLFAVPWAGAAYNLVNVRWSVAEIAYSLVDSGARFLVVDDTFASIVSEIKQKVPMLESVIYAGDGECPEGMLSYEKLLAEAEPIEDTYRSGDDLAGVFYTGGTTGSPKGVMLSHTNLMTFASSGALMSGLSAQPRWLNCAPLFHIAGLGMLLMSFLLGGSQIIVPAFIPADVIKTIREQSVTDMLLVPTMVQMLLDFPDFDVDDFASLQHIIYGASPMPQGTMNKALEQLPDVGFIQGYGMTECGLISISPASNHTPAANESGRIRSAGIPGPVQQVRIVDEQNVPVPPGTIGEITLRGPNIMLGYWGKPELTQKTVVDGWLHTGDGGYIDEQGYIFVVDRVKDMIISGGENIYSSEVETVVSQHPSVAQCAVIGIPSDEWGETVHVVIVAQANEENLDTLTIEHLRDFCKEHIAGYKCPRSLTLIDALPISGAGKILKNELRKPYWQGREAQVS</sequence>
<evidence type="ECO:0000313" key="4">
    <source>
        <dbReference type="Proteomes" id="UP001301442"/>
    </source>
</evidence>
<dbReference type="Gene3D" id="3.40.50.12780">
    <property type="entry name" value="N-terminal domain of ligase-like"/>
    <property type="match status" value="1"/>
</dbReference>
<feature type="domain" description="AMP-binding enzyme C-terminal" evidence="2">
    <location>
        <begin position="423"/>
        <end position="502"/>
    </location>
</feature>
<dbReference type="Proteomes" id="UP001301442">
    <property type="component" value="Chromosome"/>
</dbReference>
<organism evidence="3 4">
    <name type="scientific">Thalassotalea fonticola</name>
    <dbReference type="NCBI Taxonomy" id="3065649"/>
    <lineage>
        <taxon>Bacteria</taxon>
        <taxon>Pseudomonadati</taxon>
        <taxon>Pseudomonadota</taxon>
        <taxon>Gammaproteobacteria</taxon>
        <taxon>Alteromonadales</taxon>
        <taxon>Colwelliaceae</taxon>
        <taxon>Thalassotalea</taxon>
    </lineage>
</organism>
<reference evidence="3 4" key="1">
    <citation type="submission" date="2023-09" db="EMBL/GenBank/DDBJ databases">
        <authorList>
            <person name="Qi X."/>
        </authorList>
    </citation>
    <scope>NUCLEOTIDE SEQUENCE [LARGE SCALE GENOMIC DNA]</scope>
    <source>
        <strain evidence="3 4">S1-1</strain>
    </source>
</reference>
<dbReference type="InterPro" id="IPR020845">
    <property type="entry name" value="AMP-binding_CS"/>
</dbReference>
<dbReference type="PROSITE" id="PS00455">
    <property type="entry name" value="AMP_BINDING"/>
    <property type="match status" value="1"/>
</dbReference>
<name>A0ABZ0GR39_9GAMM</name>
<dbReference type="GO" id="GO:0004467">
    <property type="term" value="F:long-chain fatty acid-CoA ligase activity"/>
    <property type="evidence" value="ECO:0007669"/>
    <property type="project" value="UniProtKB-EC"/>
</dbReference>
<dbReference type="EMBL" id="CP136600">
    <property type="protein sequence ID" value="WOH38179.1"/>
    <property type="molecule type" value="Genomic_DNA"/>
</dbReference>
<gene>
    <name evidence="3" type="ORF">RI844_02785</name>
</gene>
<dbReference type="InterPro" id="IPR045851">
    <property type="entry name" value="AMP-bd_C_sf"/>
</dbReference>
<accession>A0ABZ0GR39</accession>
<dbReference type="Pfam" id="PF13193">
    <property type="entry name" value="AMP-binding_C"/>
    <property type="match status" value="1"/>
</dbReference>
<dbReference type="RefSeq" id="WP_348396952.1">
    <property type="nucleotide sequence ID" value="NZ_CP136600.1"/>
</dbReference>
<evidence type="ECO:0000259" key="1">
    <source>
        <dbReference type="Pfam" id="PF00501"/>
    </source>
</evidence>
<dbReference type="InterPro" id="IPR050237">
    <property type="entry name" value="ATP-dep_AMP-bd_enzyme"/>
</dbReference>
<dbReference type="PANTHER" id="PTHR43767">
    <property type="entry name" value="LONG-CHAIN-FATTY-ACID--COA LIGASE"/>
    <property type="match status" value="1"/>
</dbReference>
<dbReference type="NCBIfam" id="NF004837">
    <property type="entry name" value="PRK06187.1"/>
    <property type="match status" value="1"/>
</dbReference>
<proteinExistence type="predicted"/>
<dbReference type="Gene3D" id="3.30.300.30">
    <property type="match status" value="1"/>
</dbReference>
<feature type="domain" description="AMP-dependent synthetase/ligase" evidence="1">
    <location>
        <begin position="9"/>
        <end position="373"/>
    </location>
</feature>
<dbReference type="EC" id="6.2.1.3" evidence="3"/>
<keyword evidence="4" id="KW-1185">Reference proteome</keyword>
<evidence type="ECO:0000313" key="3">
    <source>
        <dbReference type="EMBL" id="WOH38179.1"/>
    </source>
</evidence>
<dbReference type="PANTHER" id="PTHR43767:SF1">
    <property type="entry name" value="NONRIBOSOMAL PEPTIDE SYNTHASE PES1 (EUROFUNG)-RELATED"/>
    <property type="match status" value="1"/>
</dbReference>
<dbReference type="InterPro" id="IPR042099">
    <property type="entry name" value="ANL_N_sf"/>
</dbReference>
<evidence type="ECO:0000259" key="2">
    <source>
        <dbReference type="Pfam" id="PF13193"/>
    </source>
</evidence>
<dbReference type="Pfam" id="PF00501">
    <property type="entry name" value="AMP-binding"/>
    <property type="match status" value="1"/>
</dbReference>
<dbReference type="SUPFAM" id="SSF56801">
    <property type="entry name" value="Acetyl-CoA synthetase-like"/>
    <property type="match status" value="1"/>
</dbReference>
<dbReference type="InterPro" id="IPR025110">
    <property type="entry name" value="AMP-bd_C"/>
</dbReference>
<keyword evidence="3" id="KW-0436">Ligase</keyword>